<accession>A0A154L8L9</accession>
<evidence type="ECO:0008006" key="3">
    <source>
        <dbReference type="Google" id="ProtNLM"/>
    </source>
</evidence>
<dbReference type="EMBL" id="LPVY01000005">
    <property type="protein sequence ID" value="KZB66873.1"/>
    <property type="molecule type" value="Genomic_DNA"/>
</dbReference>
<dbReference type="PANTHER" id="PTHR35279:SF1">
    <property type="entry name" value="ARABINANASE_LEVANSUCRASE_INVERTASE"/>
    <property type="match status" value="1"/>
</dbReference>
<gene>
    <name evidence="1" type="ORF">AUP42_15215</name>
</gene>
<dbReference type="PANTHER" id="PTHR35279">
    <property type="match status" value="1"/>
</dbReference>
<protein>
    <recommendedName>
        <fullName evidence="3">Glycosyl hydrolase family 32 N-terminal domain-containing protein</fullName>
    </recommendedName>
</protein>
<dbReference type="SUPFAM" id="SSF75005">
    <property type="entry name" value="Arabinanase/levansucrase/invertase"/>
    <property type="match status" value="1"/>
</dbReference>
<reference evidence="1 2" key="1">
    <citation type="submission" date="2015-12" db="EMBL/GenBank/DDBJ databases">
        <title>Genome sequence of Thalassospira lucentensis MCCC 1A02072.</title>
        <authorList>
            <person name="Lu L."/>
            <person name="Lai Q."/>
            <person name="Shao Z."/>
            <person name="Qian P."/>
        </authorList>
    </citation>
    <scope>NUCLEOTIDE SEQUENCE [LARGE SCALE GENOMIC DNA]</scope>
    <source>
        <strain evidence="1 2">MCCC 1A02072</strain>
    </source>
</reference>
<organism evidence="1 2">
    <name type="scientific">Thalassospira lucentensis</name>
    <dbReference type="NCBI Taxonomy" id="168935"/>
    <lineage>
        <taxon>Bacteria</taxon>
        <taxon>Pseudomonadati</taxon>
        <taxon>Pseudomonadota</taxon>
        <taxon>Alphaproteobacteria</taxon>
        <taxon>Rhodospirillales</taxon>
        <taxon>Thalassospiraceae</taxon>
        <taxon>Thalassospira</taxon>
    </lineage>
</organism>
<dbReference type="RefSeq" id="WP_062950241.1">
    <property type="nucleotide sequence ID" value="NZ_LPVY01000005.1"/>
</dbReference>
<evidence type="ECO:0000313" key="2">
    <source>
        <dbReference type="Proteomes" id="UP000076335"/>
    </source>
</evidence>
<dbReference type="OrthoDB" id="7064503at2"/>
<evidence type="ECO:0000313" key="1">
    <source>
        <dbReference type="EMBL" id="KZB66873.1"/>
    </source>
</evidence>
<proteinExistence type="predicted"/>
<sequence length="304" mass="34662">MFKNKILWKKNGLFIRPQTENWWSISHAMIPTPEDLGNGKYRIYYSGRNNDNQSHIAWADISLNPTPHILEYSSGPVLKPGALGCFDDNGVTPSCILNLSGGEKALYYIGWNPGSTVRMHLFGGLAISQDEGQTFERWSRAPIIERCPTDPFLNTAPFVVKHEDQYRMYYVSGTAWLGKDLPRYNIKLALSKDGKVWERDGHVCIDFANSSENALARPFVLFDDNIWKMWFAHKGDAYRLGYAESEDGFLWERRDEFAGLSVSDDGFDSDMVEYAAIVKYNGKYYMFYNGNNYGFDGIGLAIEQ</sequence>
<dbReference type="Gene3D" id="2.115.10.20">
    <property type="entry name" value="Glycosyl hydrolase domain, family 43"/>
    <property type="match status" value="2"/>
</dbReference>
<comment type="caution">
    <text evidence="1">The sequence shown here is derived from an EMBL/GenBank/DDBJ whole genome shotgun (WGS) entry which is preliminary data.</text>
</comment>
<dbReference type="AlphaFoldDB" id="A0A154L8L9"/>
<dbReference type="InterPro" id="IPR023296">
    <property type="entry name" value="Glyco_hydro_beta-prop_sf"/>
</dbReference>
<dbReference type="Proteomes" id="UP000076335">
    <property type="component" value="Unassembled WGS sequence"/>
</dbReference>
<name>A0A154L8L9_9PROT</name>